<keyword evidence="1" id="KW-1185">Reference proteome</keyword>
<evidence type="ECO:0000313" key="2">
    <source>
        <dbReference type="WBParaSite" id="Hba_14955"/>
    </source>
</evidence>
<dbReference type="AlphaFoldDB" id="A0A1I7XBF5"/>
<dbReference type="InterPro" id="IPR036397">
    <property type="entry name" value="RNaseH_sf"/>
</dbReference>
<dbReference type="PANTHER" id="PTHR47765:SF3">
    <property type="entry name" value="3'-5' EXONUCLEASE DOMAIN-CONTAINING PROTEIN"/>
    <property type="match status" value="1"/>
</dbReference>
<dbReference type="PANTHER" id="PTHR47765">
    <property type="entry name" value="3'-5' EXONUCLEASE DOMAIN-CONTAINING PROTEIN"/>
    <property type="match status" value="1"/>
</dbReference>
<evidence type="ECO:0000313" key="1">
    <source>
        <dbReference type="Proteomes" id="UP000095283"/>
    </source>
</evidence>
<accession>A0A1I7XBF5</accession>
<dbReference type="WBParaSite" id="Hba_14955">
    <property type="protein sequence ID" value="Hba_14955"/>
    <property type="gene ID" value="Hba_14955"/>
</dbReference>
<dbReference type="InterPro" id="IPR012337">
    <property type="entry name" value="RNaseH-like_sf"/>
</dbReference>
<proteinExistence type="predicted"/>
<sequence>MTEEEDPVVILDNICDLYKIDSTHFYTSTTHKGRCMKDITRFDFGALARKVFDQVPREKLPYLYFSLFTHIKFYCDMRRSDLVGNKSILSSLISLRELVLNLVVSYQLPWYQKITSDGIQDNPKRKARCIPIAPRAQLDVENSQKLIREFLSVPVSNESKIWKQIRYIFVPDNSDIKLRQLSSIIVEAINDGYAREHYPTNLRSNNSEKCCYDTFLHNTDVLMRDLRGESRSDSLIAHGWAYAAVNKYAKKTYIEKTWKEENLYDLIWTVIVQRPYMKRYICELLEKNFHDYGAAKFWRRMQPAQMNRVYIKNGNITQIDPLAPSDKSLNFLSDVKEIVFVHRNSELKHVFEILDTVIGSNGTVEVGMDSEWSAYVGSSKATILQLALNDRIFILDLESNSIPAETFKTFFDKLFLDSKIFKLGFRFSEDLIQLRAAFNQCSALYRPENIICIGRLVSDLRYAAMDAYCLLLLYSVCKQWAHRLGISINDVVSRQDPIRVSPPLLSEEF</sequence>
<dbReference type="InterPro" id="IPR052408">
    <property type="entry name" value="Exonuclease_MUT-7-like"/>
</dbReference>
<dbReference type="SUPFAM" id="SSF53098">
    <property type="entry name" value="Ribonuclease H-like"/>
    <property type="match status" value="1"/>
</dbReference>
<dbReference type="Proteomes" id="UP000095283">
    <property type="component" value="Unplaced"/>
</dbReference>
<dbReference type="GO" id="GO:0003676">
    <property type="term" value="F:nucleic acid binding"/>
    <property type="evidence" value="ECO:0007669"/>
    <property type="project" value="InterPro"/>
</dbReference>
<reference evidence="2" key="1">
    <citation type="submission" date="2016-11" db="UniProtKB">
        <authorList>
            <consortium name="WormBaseParasite"/>
        </authorList>
    </citation>
    <scope>IDENTIFICATION</scope>
</reference>
<dbReference type="Gene3D" id="3.30.420.10">
    <property type="entry name" value="Ribonuclease H-like superfamily/Ribonuclease H"/>
    <property type="match status" value="1"/>
</dbReference>
<name>A0A1I7XBF5_HETBA</name>
<organism evidence="1 2">
    <name type="scientific">Heterorhabditis bacteriophora</name>
    <name type="common">Entomopathogenic nematode worm</name>
    <dbReference type="NCBI Taxonomy" id="37862"/>
    <lineage>
        <taxon>Eukaryota</taxon>
        <taxon>Metazoa</taxon>
        <taxon>Ecdysozoa</taxon>
        <taxon>Nematoda</taxon>
        <taxon>Chromadorea</taxon>
        <taxon>Rhabditida</taxon>
        <taxon>Rhabditina</taxon>
        <taxon>Rhabditomorpha</taxon>
        <taxon>Strongyloidea</taxon>
        <taxon>Heterorhabditidae</taxon>
        <taxon>Heterorhabditis</taxon>
    </lineage>
</organism>
<protein>
    <submittedName>
        <fullName evidence="2">3'-5' exonuclease domain-containing protein</fullName>
    </submittedName>
</protein>